<comment type="caution">
    <text evidence="1">The sequence shown here is derived from an EMBL/GenBank/DDBJ whole genome shotgun (WGS) entry which is preliminary data.</text>
</comment>
<dbReference type="GO" id="GO:0015031">
    <property type="term" value="P:protein transport"/>
    <property type="evidence" value="ECO:0007669"/>
    <property type="project" value="InterPro"/>
</dbReference>
<accession>A0A943QYZ4</accession>
<gene>
    <name evidence="1" type="primary">asp1</name>
    <name evidence="1" type="ORF">KH901_10540</name>
</gene>
<reference evidence="1" key="1">
    <citation type="submission" date="2021-05" db="EMBL/GenBank/DDBJ databases">
        <title>Infant gut strain persistence is associated with maternal origin, phylogeny, and functional potential including surface adhesion and iron acquisition.</title>
        <authorList>
            <person name="Lou Y.C."/>
        </authorList>
    </citation>
    <scope>NUCLEOTIDE SEQUENCE</scope>
    <source>
        <strain evidence="1">L3_122_031G1_dasL3_122_031G1_maxbin2.maxbin.025s ta_sub</strain>
    </source>
</reference>
<organism evidence="1 2">
    <name type="scientific">Streptococcus vestibularis</name>
    <dbReference type="NCBI Taxonomy" id="1343"/>
    <lineage>
        <taxon>Bacteria</taxon>
        <taxon>Bacillati</taxon>
        <taxon>Bacillota</taxon>
        <taxon>Bacilli</taxon>
        <taxon>Lactobacillales</taxon>
        <taxon>Streptococcaceae</taxon>
        <taxon>Streptococcus</taxon>
    </lineage>
</organism>
<proteinExistence type="predicted"/>
<dbReference type="InterPro" id="IPR022372">
    <property type="entry name" value="Accessory_SS_Asp1"/>
</dbReference>
<evidence type="ECO:0000313" key="2">
    <source>
        <dbReference type="Proteomes" id="UP000703822"/>
    </source>
</evidence>
<evidence type="ECO:0000313" key="1">
    <source>
        <dbReference type="EMBL" id="MBS6098840.1"/>
    </source>
</evidence>
<dbReference type="Pfam" id="PF16993">
    <property type="entry name" value="Asp1"/>
    <property type="match status" value="1"/>
</dbReference>
<dbReference type="Proteomes" id="UP000703822">
    <property type="component" value="Unassembled WGS sequence"/>
</dbReference>
<feature type="non-terminal residue" evidence="1">
    <location>
        <position position="222"/>
    </location>
</feature>
<sequence length="222" mass="26656">MYYFIPAWYGQTDEFWKTVIDPWYRIRQKIEFDDSLHQVRIFQDEDLAPQLLLLAYQPHLRYFLHRHDVLEVGYTAIFDLIQGITDEEMKNLQVTDLEWPEGSTFVHTPFAIVVQCQHKRYAEIEFGSEGFIGMIRYYKDEQIIREDIYDDRGFISSSLYYEDGQPSYRNYLNAKGVWQLCHFFDGRGIVANPRTEGRFNKSYYGDLSEVIWEFLTKFLEEK</sequence>
<name>A0A943QYZ4_STRVE</name>
<dbReference type="AlphaFoldDB" id="A0A943QYZ4"/>
<protein>
    <submittedName>
        <fullName evidence="1">Accessory Sec system protein Asp1</fullName>
    </submittedName>
</protein>
<dbReference type="EMBL" id="JAHAGS010000444">
    <property type="protein sequence ID" value="MBS6098840.1"/>
    <property type="molecule type" value="Genomic_DNA"/>
</dbReference>
<dbReference type="NCBIfam" id="TIGR03713">
    <property type="entry name" value="acc_sec_asp1"/>
    <property type="match status" value="1"/>
</dbReference>